<protein>
    <submittedName>
        <fullName evidence="1">Uncharacterized protein</fullName>
    </submittedName>
</protein>
<sequence>MNVNSLRQVKGITLIQPLISITQNIQPSIFLHARQQCLHPLGIKVLRLVHHQQIQSSNLLIGVFQQAVFNFRKDTLHLEIWLHP</sequence>
<accession>A0A1J5P5K9</accession>
<dbReference type="EMBL" id="MLJW01006336">
    <property type="protein sequence ID" value="OIQ66825.1"/>
    <property type="molecule type" value="Genomic_DNA"/>
</dbReference>
<proteinExistence type="predicted"/>
<organism evidence="1">
    <name type="scientific">mine drainage metagenome</name>
    <dbReference type="NCBI Taxonomy" id="410659"/>
    <lineage>
        <taxon>unclassified sequences</taxon>
        <taxon>metagenomes</taxon>
        <taxon>ecological metagenomes</taxon>
    </lineage>
</organism>
<name>A0A1J5P5K9_9ZZZZ</name>
<gene>
    <name evidence="1" type="ORF">GALL_516020</name>
</gene>
<dbReference type="AlphaFoldDB" id="A0A1J5P5K9"/>
<evidence type="ECO:0000313" key="1">
    <source>
        <dbReference type="EMBL" id="OIQ66825.1"/>
    </source>
</evidence>
<comment type="caution">
    <text evidence="1">The sequence shown here is derived from an EMBL/GenBank/DDBJ whole genome shotgun (WGS) entry which is preliminary data.</text>
</comment>
<reference evidence="1" key="1">
    <citation type="submission" date="2016-10" db="EMBL/GenBank/DDBJ databases">
        <title>Sequence of Gallionella enrichment culture.</title>
        <authorList>
            <person name="Poehlein A."/>
            <person name="Muehling M."/>
            <person name="Daniel R."/>
        </authorList>
    </citation>
    <scope>NUCLEOTIDE SEQUENCE</scope>
</reference>